<gene>
    <name evidence="1" type="ORF">RHMOL_Rhmol04G0149400</name>
</gene>
<sequence>MSFEHFDFGPVVGDGVPIAGDEVPVAGDDVWSPEKRETEGFRSPEMELRSPEMWREFDFSRLFGWVGEKPKPFLLFSH</sequence>
<evidence type="ECO:0000313" key="1">
    <source>
        <dbReference type="EMBL" id="KAI8559122.1"/>
    </source>
</evidence>
<reference evidence="1" key="1">
    <citation type="submission" date="2022-02" db="EMBL/GenBank/DDBJ databases">
        <title>Plant Genome Project.</title>
        <authorList>
            <person name="Zhang R.-G."/>
        </authorList>
    </citation>
    <scope>NUCLEOTIDE SEQUENCE</scope>
    <source>
        <strain evidence="1">AT1</strain>
    </source>
</reference>
<protein>
    <submittedName>
        <fullName evidence="1">Uncharacterized protein</fullName>
    </submittedName>
</protein>
<name>A0ACC0P2Z4_RHOML</name>
<dbReference type="EMBL" id="CM046391">
    <property type="protein sequence ID" value="KAI8559122.1"/>
    <property type="molecule type" value="Genomic_DNA"/>
</dbReference>
<evidence type="ECO:0000313" key="2">
    <source>
        <dbReference type="Proteomes" id="UP001062846"/>
    </source>
</evidence>
<comment type="caution">
    <text evidence="1">The sequence shown here is derived from an EMBL/GenBank/DDBJ whole genome shotgun (WGS) entry which is preliminary data.</text>
</comment>
<accession>A0ACC0P2Z4</accession>
<proteinExistence type="predicted"/>
<dbReference type="Proteomes" id="UP001062846">
    <property type="component" value="Chromosome 4"/>
</dbReference>
<organism evidence="1 2">
    <name type="scientific">Rhododendron molle</name>
    <name type="common">Chinese azalea</name>
    <name type="synonym">Azalea mollis</name>
    <dbReference type="NCBI Taxonomy" id="49168"/>
    <lineage>
        <taxon>Eukaryota</taxon>
        <taxon>Viridiplantae</taxon>
        <taxon>Streptophyta</taxon>
        <taxon>Embryophyta</taxon>
        <taxon>Tracheophyta</taxon>
        <taxon>Spermatophyta</taxon>
        <taxon>Magnoliopsida</taxon>
        <taxon>eudicotyledons</taxon>
        <taxon>Gunneridae</taxon>
        <taxon>Pentapetalae</taxon>
        <taxon>asterids</taxon>
        <taxon>Ericales</taxon>
        <taxon>Ericaceae</taxon>
        <taxon>Ericoideae</taxon>
        <taxon>Rhodoreae</taxon>
        <taxon>Rhododendron</taxon>
    </lineage>
</organism>
<keyword evidence="2" id="KW-1185">Reference proteome</keyword>